<proteinExistence type="predicted"/>
<gene>
    <name evidence="1" type="ORF">NXT3_CH00936</name>
</gene>
<dbReference type="EMBL" id="CP024307">
    <property type="protein sequence ID" value="AUX75533.1"/>
    <property type="molecule type" value="Genomic_DNA"/>
</dbReference>
<reference evidence="1 2" key="1">
    <citation type="submission" date="2017-10" db="EMBL/GenBank/DDBJ databases">
        <title>Analysis of the genome sequences of Rhizobium populations associated to common bean (phaseolus vulgaris).</title>
        <authorList>
            <person name="Bustos P."/>
            <person name="Santamaria R.I."/>
            <person name="Miranda-Sanchez F."/>
            <person name="Perez-Carrascal O."/>
            <person name="Juarez S."/>
            <person name="Lozano L."/>
            <person name="Martinez-Flores I."/>
            <person name="Vinuesa P."/>
            <person name="Martinez-Romero E."/>
            <person name="Cevallos M.A."/>
            <person name="Romero D."/>
            <person name="Davila G."/>
            <person name="Gonzalez V."/>
        </authorList>
    </citation>
    <scope>NUCLEOTIDE SEQUENCE [LARGE SCALE GENOMIC DNA]</scope>
    <source>
        <strain evidence="1 2">NXT3</strain>
    </source>
</reference>
<dbReference type="AlphaFoldDB" id="A0A2L0H235"/>
<evidence type="ECO:0000313" key="2">
    <source>
        <dbReference type="Proteomes" id="UP000239340"/>
    </source>
</evidence>
<dbReference type="Proteomes" id="UP000239340">
    <property type="component" value="Chromosome"/>
</dbReference>
<evidence type="ECO:0000313" key="1">
    <source>
        <dbReference type="EMBL" id="AUX75533.1"/>
    </source>
</evidence>
<organism evidence="1 2">
    <name type="scientific">Rhizobium fredii</name>
    <name type="common">Sinorhizobium fredii</name>
    <dbReference type="NCBI Taxonomy" id="380"/>
    <lineage>
        <taxon>Bacteria</taxon>
        <taxon>Pseudomonadati</taxon>
        <taxon>Pseudomonadota</taxon>
        <taxon>Alphaproteobacteria</taxon>
        <taxon>Hyphomicrobiales</taxon>
        <taxon>Rhizobiaceae</taxon>
        <taxon>Sinorhizobium/Ensifer group</taxon>
        <taxon>Sinorhizobium</taxon>
    </lineage>
</organism>
<name>A0A2L0H235_RHIFR</name>
<sequence>MHNPSRKNRRPAPYLFQFAVNRADIFVTMANFRMLRKVRLAMARRSIFRFAAAIDDARGSRKALEDRRSGGGGDCRWVPAPAIKRIAPASAEFAAVAVISKSHRFSRGRATCLAKCLAILSQCLSFWSPQAVTKRKTAAPSRPAAPRTH</sequence>
<protein>
    <submittedName>
        <fullName evidence="1">Uncharacterized protein</fullName>
    </submittedName>
</protein>
<accession>A0A2L0H235</accession>